<sequence length="247" mass="28361">MAQPPLVNFIVAGVQKGGTTALFDYLAQDRDIAVSRTKEVHFFDDETQDWSRPDYGAYHAHFDDPAGRPCGEATPIYAYWPDCLERIRAYNPAMRLILVLRDPVERAWSHWRMEYARGVETEPFAWCIRQGRRRLFAAEPWGFHREFSYVERGYYGEQVERLFGLFPRDQVLILRSEDLRRDPAPALGATRRLLGLPPGPAPAPRDAHVGREMDYGSELTPEDGAFLRGLYARDQARLETLTGIRFG</sequence>
<gene>
    <name evidence="4" type="ORF">DJ021_09345</name>
</gene>
<organism evidence="4 5">
    <name type="scientific">Phenylobacterium hankyongense</name>
    <dbReference type="NCBI Taxonomy" id="1813876"/>
    <lineage>
        <taxon>Bacteria</taxon>
        <taxon>Pseudomonadati</taxon>
        <taxon>Pseudomonadota</taxon>
        <taxon>Alphaproteobacteria</taxon>
        <taxon>Caulobacterales</taxon>
        <taxon>Caulobacteraceae</taxon>
        <taxon>Phenylobacterium</taxon>
    </lineage>
</organism>
<dbReference type="AlphaFoldDB" id="A0A328AY00"/>
<dbReference type="EMBL" id="QFYP01000001">
    <property type="protein sequence ID" value="RAK59992.1"/>
    <property type="molecule type" value="Genomic_DNA"/>
</dbReference>
<name>A0A328AY00_9CAUL</name>
<dbReference type="OrthoDB" id="981508at2"/>
<proteinExistence type="predicted"/>
<dbReference type="SUPFAM" id="SSF52540">
    <property type="entry name" value="P-loop containing nucleoside triphosphate hydrolases"/>
    <property type="match status" value="1"/>
</dbReference>
<dbReference type="InterPro" id="IPR000863">
    <property type="entry name" value="Sulfotransferase_dom"/>
</dbReference>
<evidence type="ECO:0000313" key="4">
    <source>
        <dbReference type="EMBL" id="RAK59992.1"/>
    </source>
</evidence>
<dbReference type="Pfam" id="PF00685">
    <property type="entry name" value="Sulfotransfer_1"/>
    <property type="match status" value="1"/>
</dbReference>
<reference evidence="5" key="1">
    <citation type="submission" date="2018-05" db="EMBL/GenBank/DDBJ databases">
        <authorList>
            <person name="Li X."/>
        </authorList>
    </citation>
    <scope>NUCLEOTIDE SEQUENCE [LARGE SCALE GENOMIC DNA]</scope>
    <source>
        <strain evidence="5">HKS-05</strain>
    </source>
</reference>
<dbReference type="InterPro" id="IPR027417">
    <property type="entry name" value="P-loop_NTPase"/>
</dbReference>
<dbReference type="Gene3D" id="3.40.50.300">
    <property type="entry name" value="P-loop containing nucleotide triphosphate hydrolases"/>
    <property type="match status" value="1"/>
</dbReference>
<dbReference type="InterPro" id="IPR037359">
    <property type="entry name" value="NST/OST"/>
</dbReference>
<protein>
    <submittedName>
        <fullName evidence="4">Sulfotransferase</fullName>
    </submittedName>
</protein>
<dbReference type="GO" id="GO:0008146">
    <property type="term" value="F:sulfotransferase activity"/>
    <property type="evidence" value="ECO:0007669"/>
    <property type="project" value="InterPro"/>
</dbReference>
<dbReference type="RefSeq" id="WP_111457285.1">
    <property type="nucleotide sequence ID" value="NZ_QFYP01000001.1"/>
</dbReference>
<keyword evidence="2" id="KW-0325">Glycoprotein</keyword>
<dbReference type="PANTHER" id="PTHR10605:SF56">
    <property type="entry name" value="BIFUNCTIONAL HEPARAN SULFATE N-DEACETYLASE_N-SULFOTRANSFERASE"/>
    <property type="match status" value="1"/>
</dbReference>
<keyword evidence="1 4" id="KW-0808">Transferase</keyword>
<keyword evidence="5" id="KW-1185">Reference proteome</keyword>
<dbReference type="Proteomes" id="UP000249842">
    <property type="component" value="Unassembled WGS sequence"/>
</dbReference>
<evidence type="ECO:0000256" key="2">
    <source>
        <dbReference type="ARBA" id="ARBA00023180"/>
    </source>
</evidence>
<evidence type="ECO:0000313" key="5">
    <source>
        <dbReference type="Proteomes" id="UP000249842"/>
    </source>
</evidence>
<comment type="caution">
    <text evidence="4">The sequence shown here is derived from an EMBL/GenBank/DDBJ whole genome shotgun (WGS) entry which is preliminary data.</text>
</comment>
<evidence type="ECO:0000256" key="1">
    <source>
        <dbReference type="ARBA" id="ARBA00022679"/>
    </source>
</evidence>
<dbReference type="PANTHER" id="PTHR10605">
    <property type="entry name" value="HEPARAN SULFATE SULFOTRANSFERASE"/>
    <property type="match status" value="1"/>
</dbReference>
<feature type="domain" description="Sulfotransferase" evidence="3">
    <location>
        <begin position="9"/>
        <end position="197"/>
    </location>
</feature>
<evidence type="ECO:0000259" key="3">
    <source>
        <dbReference type="Pfam" id="PF00685"/>
    </source>
</evidence>
<accession>A0A328AY00</accession>